<name>A0A7W1WQQ6_9BACL</name>
<evidence type="ECO:0000256" key="1">
    <source>
        <dbReference type="ARBA" id="ARBA00001917"/>
    </source>
</evidence>
<comment type="caution">
    <text evidence="7">The sequence shown here is derived from an EMBL/GenBank/DDBJ whole genome shotgun (WGS) entry which is preliminary data.</text>
</comment>
<reference evidence="7 8" key="1">
    <citation type="submission" date="2020-07" db="EMBL/GenBank/DDBJ databases">
        <authorList>
            <person name="Feng H."/>
        </authorList>
    </citation>
    <scope>NUCLEOTIDE SEQUENCE [LARGE SCALE GENOMIC DNA]</scope>
    <source>
        <strain evidence="8">s-10</strain>
    </source>
</reference>
<protein>
    <submittedName>
        <fullName evidence="7">NADH:flavin oxidoreductase/NADH oxidase</fullName>
    </submittedName>
</protein>
<evidence type="ECO:0000256" key="5">
    <source>
        <dbReference type="ARBA" id="ARBA00023002"/>
    </source>
</evidence>
<keyword evidence="3" id="KW-0288">FMN</keyword>
<sequence length="337" mass="36996">MAGIFDPITLGKLEIKNRVVMSPMCQYQAVNRQGKAETWHMVHYVSRAIGGTGLILMEMTNVEPRGRITEKCLGIYDDTHVDAFAPIVEECHKYGAKVGLQIAHAGRKSMLDGQAVAPSAIPFSPQNQVPKELSKTEIETIIEQFGRGAERAVKAGFDTIELHGAHGYLIHQFMSPASNKRNDEYGDPVKFALDVIHIVKQAMPEGMPLIFRVSAVEYSEGGYTFDEMLAHCRLFQAAGVDVFDISTGGDSPARPEVYPGYQVTYAEVYKKELDLPVITVGKLENPHLAEAVIRNGQADLVCIGRGMLRNPYWVKEAAVTLGAELELPGVYNLGYGG</sequence>
<dbReference type="CDD" id="cd02932">
    <property type="entry name" value="OYE_YqiM_FMN"/>
    <property type="match status" value="1"/>
</dbReference>
<proteinExistence type="predicted"/>
<comment type="cofactor">
    <cofactor evidence="1">
        <name>FMN</name>
        <dbReference type="ChEBI" id="CHEBI:58210"/>
    </cofactor>
</comment>
<dbReference type="GO" id="GO:0003959">
    <property type="term" value="F:NADPH dehydrogenase activity"/>
    <property type="evidence" value="ECO:0007669"/>
    <property type="project" value="InterPro"/>
</dbReference>
<dbReference type="EMBL" id="JACEIQ010000006">
    <property type="protein sequence ID" value="MBA4494320.1"/>
    <property type="molecule type" value="Genomic_DNA"/>
</dbReference>
<keyword evidence="5" id="KW-0560">Oxidoreductase</keyword>
<evidence type="ECO:0000256" key="3">
    <source>
        <dbReference type="ARBA" id="ARBA00022643"/>
    </source>
</evidence>
<dbReference type="InterPro" id="IPR013785">
    <property type="entry name" value="Aldolase_TIM"/>
</dbReference>
<evidence type="ECO:0000259" key="6">
    <source>
        <dbReference type="Pfam" id="PF00724"/>
    </source>
</evidence>
<evidence type="ECO:0000313" key="8">
    <source>
        <dbReference type="Proteomes" id="UP000535491"/>
    </source>
</evidence>
<dbReference type="AlphaFoldDB" id="A0A7W1WQQ6"/>
<dbReference type="Proteomes" id="UP000535491">
    <property type="component" value="Unassembled WGS sequence"/>
</dbReference>
<dbReference type="InterPro" id="IPR044152">
    <property type="entry name" value="YqjM-like"/>
</dbReference>
<dbReference type="SUPFAM" id="SSF51395">
    <property type="entry name" value="FMN-linked oxidoreductases"/>
    <property type="match status" value="1"/>
</dbReference>
<dbReference type="Pfam" id="PF00724">
    <property type="entry name" value="Oxidored_FMN"/>
    <property type="match status" value="1"/>
</dbReference>
<keyword evidence="4" id="KW-0521">NADP</keyword>
<dbReference type="GO" id="GO:0010181">
    <property type="term" value="F:FMN binding"/>
    <property type="evidence" value="ECO:0007669"/>
    <property type="project" value="InterPro"/>
</dbReference>
<evidence type="ECO:0000313" key="7">
    <source>
        <dbReference type="EMBL" id="MBA4494320.1"/>
    </source>
</evidence>
<evidence type="ECO:0000256" key="4">
    <source>
        <dbReference type="ARBA" id="ARBA00022857"/>
    </source>
</evidence>
<gene>
    <name evidence="7" type="ORF">H1191_08380</name>
</gene>
<keyword evidence="2" id="KW-0285">Flavoprotein</keyword>
<dbReference type="PANTHER" id="PTHR43303">
    <property type="entry name" value="NADPH DEHYDROGENASE C23G7.10C-RELATED"/>
    <property type="match status" value="1"/>
</dbReference>
<dbReference type="PANTHER" id="PTHR43303:SF4">
    <property type="entry name" value="NADPH DEHYDROGENASE C23G7.10C-RELATED"/>
    <property type="match status" value="1"/>
</dbReference>
<organism evidence="7 8">
    <name type="scientific">Paenactinomyces guangxiensis</name>
    <dbReference type="NCBI Taxonomy" id="1490290"/>
    <lineage>
        <taxon>Bacteria</taxon>
        <taxon>Bacillati</taxon>
        <taxon>Bacillota</taxon>
        <taxon>Bacilli</taxon>
        <taxon>Bacillales</taxon>
        <taxon>Thermoactinomycetaceae</taxon>
        <taxon>Paenactinomyces</taxon>
    </lineage>
</organism>
<dbReference type="GO" id="GO:0050661">
    <property type="term" value="F:NADP binding"/>
    <property type="evidence" value="ECO:0007669"/>
    <property type="project" value="InterPro"/>
</dbReference>
<keyword evidence="8" id="KW-1185">Reference proteome</keyword>
<dbReference type="InterPro" id="IPR001155">
    <property type="entry name" value="OxRdtase_FMN_N"/>
</dbReference>
<accession>A0A7W1WQQ6</accession>
<dbReference type="RefSeq" id="WP_181751558.1">
    <property type="nucleotide sequence ID" value="NZ_JACEIQ010000006.1"/>
</dbReference>
<dbReference type="Gene3D" id="3.20.20.70">
    <property type="entry name" value="Aldolase class I"/>
    <property type="match status" value="1"/>
</dbReference>
<evidence type="ECO:0000256" key="2">
    <source>
        <dbReference type="ARBA" id="ARBA00022630"/>
    </source>
</evidence>
<feature type="domain" description="NADH:flavin oxidoreductase/NADH oxidase N-terminal" evidence="6">
    <location>
        <begin position="4"/>
        <end position="318"/>
    </location>
</feature>